<dbReference type="GO" id="GO:0005737">
    <property type="term" value="C:cytoplasm"/>
    <property type="evidence" value="ECO:0007669"/>
    <property type="project" value="UniProtKB-SubCell"/>
</dbReference>
<dbReference type="EMBL" id="FNDJ01000048">
    <property type="protein sequence ID" value="SDM58965.1"/>
    <property type="molecule type" value="Genomic_DNA"/>
</dbReference>
<dbReference type="HAMAP" id="MF_00845">
    <property type="entry name" value="TetX_monooxygenase"/>
    <property type="match status" value="1"/>
</dbReference>
<evidence type="ECO:0000313" key="7">
    <source>
        <dbReference type="EMBL" id="SDM58965.1"/>
    </source>
</evidence>
<feature type="binding site" evidence="5">
    <location>
        <position position="47"/>
    </location>
    <ligand>
        <name>NADPH</name>
        <dbReference type="ChEBI" id="CHEBI:57783"/>
    </ligand>
</feature>
<protein>
    <recommendedName>
        <fullName evidence="5">Flavin-dependent monooxygenase</fullName>
    </recommendedName>
    <alternativeName>
        <fullName evidence="5">TetX monooxygenase</fullName>
        <shortName evidence="5">TetX</shortName>
        <ecNumber evidence="5">1.14.13.-</ecNumber>
    </alternativeName>
</protein>
<name>A0A1G9UHE5_9ACTN</name>
<dbReference type="GO" id="GO:0071949">
    <property type="term" value="F:FAD binding"/>
    <property type="evidence" value="ECO:0007669"/>
    <property type="project" value="InterPro"/>
</dbReference>
<feature type="binding site" evidence="5">
    <location>
        <position position="111"/>
    </location>
    <ligand>
        <name>FAD</name>
        <dbReference type="ChEBI" id="CHEBI:57692"/>
    </ligand>
</feature>
<gene>
    <name evidence="7" type="ORF">SAMN05421869_14841</name>
</gene>
<dbReference type="STRING" id="633440.SAMN05421869_14841"/>
<accession>A0A1G9UHE5</accession>
<reference evidence="7 8" key="1">
    <citation type="submission" date="2016-10" db="EMBL/GenBank/DDBJ databases">
        <authorList>
            <person name="de Groot N.N."/>
        </authorList>
    </citation>
    <scope>NUCLEOTIDE SEQUENCE [LARGE SCALE GENOMIC DNA]</scope>
    <source>
        <strain evidence="7 8">CGMCC 4.6533</strain>
    </source>
</reference>
<dbReference type="AlphaFoldDB" id="A0A1G9UHE5"/>
<feature type="binding site" evidence="5">
    <location>
        <position position="303"/>
    </location>
    <ligand>
        <name>FAD</name>
        <dbReference type="ChEBI" id="CHEBI:57692"/>
    </ligand>
</feature>
<dbReference type="RefSeq" id="WP_176993875.1">
    <property type="nucleotide sequence ID" value="NZ_FNDJ01000048.1"/>
</dbReference>
<evidence type="ECO:0000313" key="8">
    <source>
        <dbReference type="Proteomes" id="UP000199202"/>
    </source>
</evidence>
<dbReference type="PANTHER" id="PTHR46972">
    <property type="entry name" value="MONOOXYGENASE ASQM-RELATED"/>
    <property type="match status" value="1"/>
</dbReference>
<keyword evidence="5" id="KW-0521">NADP</keyword>
<proteinExistence type="inferred from homology"/>
<keyword evidence="8" id="KW-1185">Reference proteome</keyword>
<dbReference type="Gene3D" id="3.50.50.60">
    <property type="entry name" value="FAD/NAD(P)-binding domain"/>
    <property type="match status" value="1"/>
</dbReference>
<dbReference type="InterPro" id="IPR043683">
    <property type="entry name" value="TetX_monooxygenase"/>
</dbReference>
<comment type="subunit">
    <text evidence="5">Monomer.</text>
</comment>
<dbReference type="GO" id="GO:0046677">
    <property type="term" value="P:response to antibiotic"/>
    <property type="evidence" value="ECO:0007669"/>
    <property type="project" value="InterPro"/>
</dbReference>
<dbReference type="GO" id="GO:0004497">
    <property type="term" value="F:monooxygenase activity"/>
    <property type="evidence" value="ECO:0007669"/>
    <property type="project" value="UniProtKB-UniRule"/>
</dbReference>
<evidence type="ECO:0000256" key="3">
    <source>
        <dbReference type="ARBA" id="ARBA00023002"/>
    </source>
</evidence>
<dbReference type="Proteomes" id="UP000199202">
    <property type="component" value="Unassembled WGS sequence"/>
</dbReference>
<evidence type="ECO:0000256" key="5">
    <source>
        <dbReference type="HAMAP-Rule" id="MF_00845"/>
    </source>
</evidence>
<dbReference type="Pfam" id="PF01494">
    <property type="entry name" value="FAD_binding_3"/>
    <property type="match status" value="1"/>
</dbReference>
<evidence type="ECO:0000256" key="2">
    <source>
        <dbReference type="ARBA" id="ARBA00022827"/>
    </source>
</evidence>
<keyword evidence="3 5" id="KW-0560">Oxidoreductase</keyword>
<comment type="cofactor">
    <cofactor evidence="5">
        <name>FAD</name>
        <dbReference type="ChEBI" id="CHEBI:57692"/>
    </cofactor>
</comment>
<dbReference type="PRINTS" id="PR00420">
    <property type="entry name" value="RNGMNOXGNASE"/>
</dbReference>
<comment type="subcellular location">
    <subcellularLocation>
        <location evidence="5">Cytoplasm</location>
    </subcellularLocation>
</comment>
<comment type="similarity">
    <text evidence="5">Belongs to the aromatic-ring hydroxylase family. TetX subfamily.</text>
</comment>
<dbReference type="InterPro" id="IPR036188">
    <property type="entry name" value="FAD/NAD-bd_sf"/>
</dbReference>
<keyword evidence="4 5" id="KW-0503">Monooxygenase</keyword>
<feature type="binding site" evidence="5">
    <location>
        <position position="54"/>
    </location>
    <ligand>
        <name>FAD</name>
        <dbReference type="ChEBI" id="CHEBI:57692"/>
    </ligand>
</feature>
<keyword evidence="5" id="KW-0963">Cytoplasm</keyword>
<keyword evidence="1 5" id="KW-0285">Flavoprotein</keyword>
<comment type="function">
    <text evidence="5">An FAD-requiring monooxygenase active on some tetracycline antibiotic derivatives, which leads to their inactivation. Hydroxylates carbon 11a of tetracycline and some analogs.</text>
</comment>
<keyword evidence="5" id="KW-0547">Nucleotide-binding</keyword>
<sequence>MPTTHALSQLEIVILGAGPVGLAAARLLHLRGVRPRVLERDADRDARDQGGSLDLGEDSGLAALAAAGLMDEFEYAARPQGQHTNYFDTQGVLLLSTDEDDEDEFRPEIDRLELRSLLLDSLPDGTVEWGRTVKAVERAGHRWRIVMETGESVEADLVIGADGANSRARAIVTGQAPTYTGVTFIAGEIARPLPGSYAAEIVGEGSGLVIGHEKAFLCQRNGDGSIRVYFAQRRHEDPSRAAGSTFHDPGFIRAELDREFQDWSPRMRSVLDEVETTFVWWPLYTVPVEQRWRPRSGLTLIGDAAHVMPPFTGQGVNMGLLDALELVTVLTSGEHADLDSAIGAYESAMLTRMAEAVAASNGVQDVLLSPQGPTALLAMVAHP</sequence>
<dbReference type="InterPro" id="IPR002938">
    <property type="entry name" value="FAD-bd"/>
</dbReference>
<evidence type="ECO:0000256" key="1">
    <source>
        <dbReference type="ARBA" id="ARBA00022630"/>
    </source>
</evidence>
<feature type="domain" description="FAD-binding" evidence="6">
    <location>
        <begin position="10"/>
        <end position="350"/>
    </location>
</feature>
<dbReference type="EC" id="1.14.13.-" evidence="5"/>
<keyword evidence="2 5" id="KW-0274">FAD</keyword>
<organism evidence="7 8">
    <name type="scientific">Nonomuraea jiangxiensis</name>
    <dbReference type="NCBI Taxonomy" id="633440"/>
    <lineage>
        <taxon>Bacteria</taxon>
        <taxon>Bacillati</taxon>
        <taxon>Actinomycetota</taxon>
        <taxon>Actinomycetes</taxon>
        <taxon>Streptosporangiales</taxon>
        <taxon>Streptosporangiaceae</taxon>
        <taxon>Nonomuraea</taxon>
    </lineage>
</organism>
<evidence type="ECO:0000256" key="4">
    <source>
        <dbReference type="ARBA" id="ARBA00023033"/>
    </source>
</evidence>
<dbReference type="PANTHER" id="PTHR46972:SF1">
    <property type="entry name" value="FAD DEPENDENT OXIDOREDUCTASE DOMAIN-CONTAINING PROTEIN"/>
    <property type="match status" value="1"/>
</dbReference>
<comment type="catalytic activity">
    <reaction evidence="5">
        <text>a tetracycline + NADPH + O2 + H(+) = an 11a-hydroxytetracycline + NADP(+) + H2O</text>
        <dbReference type="Rhea" id="RHEA:61444"/>
        <dbReference type="ChEBI" id="CHEBI:15377"/>
        <dbReference type="ChEBI" id="CHEBI:15378"/>
        <dbReference type="ChEBI" id="CHEBI:15379"/>
        <dbReference type="ChEBI" id="CHEBI:57783"/>
        <dbReference type="ChEBI" id="CHEBI:58349"/>
        <dbReference type="ChEBI" id="CHEBI:144644"/>
        <dbReference type="ChEBI" id="CHEBI:144645"/>
    </reaction>
</comment>
<dbReference type="SUPFAM" id="SSF51905">
    <property type="entry name" value="FAD/NAD(P)-binding domain"/>
    <property type="match status" value="1"/>
</dbReference>
<comment type="domain">
    <text evidence="5">Consists of an N-terminal FAD-binding domain with a Rossman fold and a C-terminal substrate-binding domain.</text>
</comment>
<evidence type="ECO:0000259" key="6">
    <source>
        <dbReference type="Pfam" id="PF01494"/>
    </source>
</evidence>